<evidence type="ECO:0000313" key="6">
    <source>
        <dbReference type="EMBL" id="MUZ75030.1"/>
    </source>
</evidence>
<evidence type="ECO:0000313" key="2">
    <source>
        <dbReference type="EMBL" id="MUO41226.1"/>
    </source>
</evidence>
<keyword evidence="1" id="KW-0614">Plasmid</keyword>
<dbReference type="InterPro" id="IPR023846">
    <property type="entry name" value="CHP04042_MSMEG0570"/>
</dbReference>
<keyword evidence="8" id="KW-1185">Reference proteome</keyword>
<evidence type="ECO:0000313" key="4">
    <source>
        <dbReference type="EMBL" id="MUP08830.1"/>
    </source>
</evidence>
<reference evidence="10 11" key="2">
    <citation type="submission" date="2019-12" db="EMBL/GenBank/DDBJ databases">
        <title>Whole-genome sequencing of Allorhizobium vitis.</title>
        <authorList>
            <person name="Gan H.M."/>
            <person name="Szegedi E."/>
            <person name="Burr T."/>
            <person name="Savka M.A."/>
        </authorList>
    </citation>
    <scope>NUCLEOTIDE SEQUENCE [LARGE SCALE GENOMIC DNA]</scope>
    <source>
        <strain evidence="6 11">CG516</strain>
        <strain evidence="5 10">CG989</strain>
    </source>
</reference>
<reference evidence="1" key="3">
    <citation type="submission" date="2020-11" db="EMBL/GenBank/DDBJ databases">
        <title>Agrobacterium vitis strain K377 genome.</title>
        <authorList>
            <person name="Xi H."/>
        </authorList>
    </citation>
    <scope>NUCLEOTIDE SEQUENCE</scope>
    <source>
        <strain evidence="1">K377</strain>
        <plasmid evidence="1">unnamed3</plasmid>
    </source>
</reference>
<dbReference type="EMBL" id="WPHR01000022">
    <property type="protein sequence ID" value="MUZ75030.1"/>
    <property type="molecule type" value="Genomic_DNA"/>
</dbReference>
<gene>
    <name evidence="3" type="ORF">BBI04_011940</name>
    <name evidence="4" type="ORF">BBK91_002920</name>
    <name evidence="2" type="ORF">BBL17_005395</name>
    <name evidence="6" type="ORF">GOZ90_20275</name>
    <name evidence="5" type="ORF">GOZ95_14935</name>
    <name evidence="1" type="ORF">IEI95_009515</name>
</gene>
<name>A0A1S2E0U9_AGRVI</name>
<dbReference type="EMBL" id="MBFA02000002">
    <property type="protein sequence ID" value="MUP08830.1"/>
    <property type="molecule type" value="Genomic_DNA"/>
</dbReference>
<evidence type="ECO:0000313" key="11">
    <source>
        <dbReference type="Proteomes" id="UP000477951"/>
    </source>
</evidence>
<dbReference type="RefSeq" id="WP_041699865.1">
    <property type="nucleotide sequence ID" value="NZ_AP023270.1"/>
</dbReference>
<evidence type="ECO:0000313" key="1">
    <source>
        <dbReference type="EMBL" id="MBF2714461.1"/>
    </source>
</evidence>
<dbReference type="Proteomes" id="UP000179454">
    <property type="component" value="Unassembled WGS sequence"/>
</dbReference>
<evidence type="ECO:0000313" key="10">
    <source>
        <dbReference type="Proteomes" id="UP000436692"/>
    </source>
</evidence>
<dbReference type="EMBL" id="WPHM01000007">
    <property type="protein sequence ID" value="MUZ58734.1"/>
    <property type="molecule type" value="Genomic_DNA"/>
</dbReference>
<dbReference type="EMBL" id="JACXXJ020000004">
    <property type="protein sequence ID" value="MBF2714461.1"/>
    <property type="molecule type" value="Genomic_DNA"/>
</dbReference>
<dbReference type="EMBL" id="MBEV02000005">
    <property type="protein sequence ID" value="MUP05526.1"/>
    <property type="molecule type" value="Genomic_DNA"/>
</dbReference>
<sequence length="95" mass="10832">MPEMRFVITWPDGQEETCYSPSLIIREFFTEGESYPVADFVERSRKALTIASDRVEAKYGFACSSANDQLARIETAALPFLERADARVRCETFIL</sequence>
<evidence type="ECO:0000313" key="5">
    <source>
        <dbReference type="EMBL" id="MUZ58734.1"/>
    </source>
</evidence>
<comment type="caution">
    <text evidence="6">The sequence shown here is derived from an EMBL/GenBank/DDBJ whole genome shotgun (WGS) entry which is preliminary data.</text>
</comment>
<dbReference type="Proteomes" id="UP000655037">
    <property type="component" value="Unassembled WGS sequence"/>
</dbReference>
<dbReference type="Proteomes" id="UP000179536">
    <property type="component" value="Unassembled WGS sequence"/>
</dbReference>
<dbReference type="AlphaFoldDB" id="A0A1S2E0U9"/>
<geneLocation type="plasmid" evidence="1">
    <name>unnamed3</name>
</geneLocation>
<proteinExistence type="predicted"/>
<dbReference type="Proteomes" id="UP000175993">
    <property type="component" value="Unassembled WGS sequence"/>
</dbReference>
<dbReference type="NCBIfam" id="TIGR04042">
    <property type="entry name" value="MSMEG_0570_fam"/>
    <property type="match status" value="1"/>
</dbReference>
<evidence type="ECO:0000313" key="8">
    <source>
        <dbReference type="Proteomes" id="UP000179454"/>
    </source>
</evidence>
<reference evidence="7 8" key="1">
    <citation type="submission" date="2019-11" db="EMBL/GenBank/DDBJ databases">
        <title>Whole-genome sequencing of Allorhizobium vitis.</title>
        <authorList>
            <person name="Gan H.M."/>
            <person name="Savka M.A."/>
        </authorList>
    </citation>
    <scope>NUCLEOTIDE SEQUENCE [LARGE SCALE GENOMIC DNA]</scope>
    <source>
        <strain evidence="3 7">AB4</strain>
        <strain evidence="4 9">RF2/1</strain>
        <strain evidence="2 8">T1/7</strain>
    </source>
</reference>
<protein>
    <submittedName>
        <fullName evidence="6">MSMEG_0570 family nitrogen starvation response protein</fullName>
    </submittedName>
</protein>
<accession>A0A1S2E0U9</accession>
<dbReference type="Proteomes" id="UP000436692">
    <property type="component" value="Unassembled WGS sequence"/>
</dbReference>
<dbReference type="EMBL" id="MBFE02000003">
    <property type="protein sequence ID" value="MUO41226.1"/>
    <property type="molecule type" value="Genomic_DNA"/>
</dbReference>
<evidence type="ECO:0000313" key="3">
    <source>
        <dbReference type="EMBL" id="MUP05526.1"/>
    </source>
</evidence>
<evidence type="ECO:0000313" key="9">
    <source>
        <dbReference type="Proteomes" id="UP000179536"/>
    </source>
</evidence>
<organism evidence="6 11">
    <name type="scientific">Agrobacterium vitis</name>
    <name type="common">Rhizobium vitis</name>
    <dbReference type="NCBI Taxonomy" id="373"/>
    <lineage>
        <taxon>Bacteria</taxon>
        <taxon>Pseudomonadati</taxon>
        <taxon>Pseudomonadota</taxon>
        <taxon>Alphaproteobacteria</taxon>
        <taxon>Hyphomicrobiales</taxon>
        <taxon>Rhizobiaceae</taxon>
        <taxon>Rhizobium/Agrobacterium group</taxon>
        <taxon>Agrobacterium</taxon>
    </lineage>
</organism>
<dbReference type="OrthoDB" id="195104at2"/>
<evidence type="ECO:0000313" key="7">
    <source>
        <dbReference type="Proteomes" id="UP000175993"/>
    </source>
</evidence>
<dbReference type="Proteomes" id="UP000477951">
    <property type="component" value="Unassembled WGS sequence"/>
</dbReference>